<dbReference type="AlphaFoldDB" id="A0A8T5VBC7"/>
<gene>
    <name evidence="1" type="ORF">HAP41_0000034795</name>
</gene>
<name>A0A8T5VBC7_9BRAD</name>
<accession>A0A8T5VBC7</accession>
<dbReference type="RefSeq" id="WP_166088257.1">
    <property type="nucleotide sequence ID" value="NZ_CP096251.1"/>
</dbReference>
<sequence length="143" mass="15510">MATLESDYNCPRKLSDDQPRDLLRAVDRRCNKLSVVVLSAHRAIGSSQQLVGSAEMTHSLSAAAVDAIPSQGTTVTRTALSPTNGQLVFSDLRDRCAKFANTVRVTDLEFLEDVLSEWWRTKTATSPADSAIRSPNGATMTSI</sequence>
<reference evidence="1" key="1">
    <citation type="journal article" date="2017" name="Syst. Appl. Microbiol.">
        <title>Soybeans inoculated with root zone soils of Canadian native legumes harbour diverse and novel Bradyrhizobium spp. that possess agricultural potential.</title>
        <authorList>
            <person name="Bromfield E.S.P."/>
            <person name="Cloutier S."/>
            <person name="Tambong J.T."/>
            <person name="Tran Thi T.V."/>
        </authorList>
    </citation>
    <scope>NUCLEOTIDE SEQUENCE</scope>
    <source>
        <strain evidence="1">1S5</strain>
    </source>
</reference>
<proteinExistence type="predicted"/>
<protein>
    <submittedName>
        <fullName evidence="1">Uncharacterized protein</fullName>
    </submittedName>
</protein>
<dbReference type="EMBL" id="CP096255">
    <property type="protein sequence ID" value="UPT85441.1"/>
    <property type="molecule type" value="Genomic_DNA"/>
</dbReference>
<organism evidence="1 2">
    <name type="scientific">Bradyrhizobium barranii subsp. apii</name>
    <dbReference type="NCBI Taxonomy" id="2819348"/>
    <lineage>
        <taxon>Bacteria</taxon>
        <taxon>Pseudomonadati</taxon>
        <taxon>Pseudomonadota</taxon>
        <taxon>Alphaproteobacteria</taxon>
        <taxon>Hyphomicrobiales</taxon>
        <taxon>Nitrobacteraceae</taxon>
        <taxon>Bradyrhizobium</taxon>
        <taxon>Bradyrhizobium barranii</taxon>
    </lineage>
</organism>
<reference evidence="1" key="2">
    <citation type="submission" date="2022-04" db="EMBL/GenBank/DDBJ databases">
        <authorList>
            <person name="Bromfield E.S.P."/>
            <person name="Cloutier S."/>
        </authorList>
    </citation>
    <scope>NUCLEOTIDE SEQUENCE</scope>
    <source>
        <strain evidence="1">1S5</strain>
    </source>
</reference>
<dbReference type="Proteomes" id="UP000551709">
    <property type="component" value="Chromosome"/>
</dbReference>
<evidence type="ECO:0000313" key="1">
    <source>
        <dbReference type="EMBL" id="UPT85441.1"/>
    </source>
</evidence>
<evidence type="ECO:0000313" key="2">
    <source>
        <dbReference type="Proteomes" id="UP000551709"/>
    </source>
</evidence>